<dbReference type="AlphaFoldDB" id="A0A835RRX5"/>
<sequence>MTGSPTGSEPQHHRACPEDAHKNVVRGRPAGLSNLSSPRGIYIGPTAMVSGLGMAFLIAFGFFAYSANKQRRKPTHAADQENQPDPRT</sequence>
<accession>A0A835RRX5</accession>
<feature type="region of interest" description="Disordered" evidence="1">
    <location>
        <begin position="1"/>
        <end position="23"/>
    </location>
</feature>
<comment type="caution">
    <text evidence="3">The sequence shown here is derived from an EMBL/GenBank/DDBJ whole genome shotgun (WGS) entry which is preliminary data.</text>
</comment>
<feature type="transmembrane region" description="Helical" evidence="2">
    <location>
        <begin position="41"/>
        <end position="65"/>
    </location>
</feature>
<evidence type="ECO:0000313" key="4">
    <source>
        <dbReference type="Proteomes" id="UP000639772"/>
    </source>
</evidence>
<feature type="compositionally biased region" description="Basic and acidic residues" evidence="1">
    <location>
        <begin position="10"/>
        <end position="22"/>
    </location>
</feature>
<keyword evidence="2" id="KW-0472">Membrane</keyword>
<dbReference type="EMBL" id="JADCNM010000002">
    <property type="protein sequence ID" value="KAG0493260.1"/>
    <property type="molecule type" value="Genomic_DNA"/>
</dbReference>
<name>A0A835RRX5_VANPL</name>
<feature type="compositionally biased region" description="Basic and acidic residues" evidence="1">
    <location>
        <begin position="76"/>
        <end position="88"/>
    </location>
</feature>
<reference evidence="3 4" key="1">
    <citation type="journal article" date="2020" name="Nat. Food">
        <title>A phased Vanilla planifolia genome enables genetic improvement of flavour and production.</title>
        <authorList>
            <person name="Hasing T."/>
            <person name="Tang H."/>
            <person name="Brym M."/>
            <person name="Khazi F."/>
            <person name="Huang T."/>
            <person name="Chambers A.H."/>
        </authorList>
    </citation>
    <scope>NUCLEOTIDE SEQUENCE [LARGE SCALE GENOMIC DNA]</scope>
    <source>
        <tissue evidence="3">Leaf</tissue>
    </source>
</reference>
<keyword evidence="2" id="KW-1133">Transmembrane helix</keyword>
<evidence type="ECO:0000256" key="2">
    <source>
        <dbReference type="SAM" id="Phobius"/>
    </source>
</evidence>
<gene>
    <name evidence="3" type="ORF">HPP92_004254</name>
</gene>
<evidence type="ECO:0000256" key="1">
    <source>
        <dbReference type="SAM" id="MobiDB-lite"/>
    </source>
</evidence>
<dbReference type="Proteomes" id="UP000639772">
    <property type="component" value="Unassembled WGS sequence"/>
</dbReference>
<proteinExistence type="predicted"/>
<feature type="region of interest" description="Disordered" evidence="1">
    <location>
        <begin position="69"/>
        <end position="88"/>
    </location>
</feature>
<keyword evidence="2" id="KW-0812">Transmembrane</keyword>
<protein>
    <submittedName>
        <fullName evidence="3">Uncharacterized protein</fullName>
    </submittedName>
</protein>
<organism evidence="3 4">
    <name type="scientific">Vanilla planifolia</name>
    <name type="common">Vanilla</name>
    <dbReference type="NCBI Taxonomy" id="51239"/>
    <lineage>
        <taxon>Eukaryota</taxon>
        <taxon>Viridiplantae</taxon>
        <taxon>Streptophyta</taxon>
        <taxon>Embryophyta</taxon>
        <taxon>Tracheophyta</taxon>
        <taxon>Spermatophyta</taxon>
        <taxon>Magnoliopsida</taxon>
        <taxon>Liliopsida</taxon>
        <taxon>Asparagales</taxon>
        <taxon>Orchidaceae</taxon>
        <taxon>Vanilloideae</taxon>
        <taxon>Vanilleae</taxon>
        <taxon>Vanilla</taxon>
    </lineage>
</organism>
<evidence type="ECO:0000313" key="3">
    <source>
        <dbReference type="EMBL" id="KAG0493260.1"/>
    </source>
</evidence>